<keyword evidence="4" id="KW-0812">Transmembrane</keyword>
<dbReference type="GO" id="GO:0000160">
    <property type="term" value="P:phosphorelay signal transduction system"/>
    <property type="evidence" value="ECO:0007669"/>
    <property type="project" value="UniProtKB-KW"/>
</dbReference>
<feature type="domain" description="Response regulatory" evidence="12">
    <location>
        <begin position="5"/>
        <end position="119"/>
    </location>
</feature>
<evidence type="ECO:0000256" key="11">
    <source>
        <dbReference type="PROSITE-ProRule" id="PRU00169"/>
    </source>
</evidence>
<evidence type="ECO:0000256" key="9">
    <source>
        <dbReference type="ARBA" id="ARBA00023136"/>
    </source>
</evidence>
<evidence type="ECO:0000256" key="5">
    <source>
        <dbReference type="ARBA" id="ARBA00022741"/>
    </source>
</evidence>
<dbReference type="CDD" id="cd17546">
    <property type="entry name" value="REC_hyHK_CKI1_RcsC-like"/>
    <property type="match status" value="1"/>
</dbReference>
<dbReference type="InterPro" id="IPR008207">
    <property type="entry name" value="Sig_transdc_His_kin_Hpt_dom"/>
</dbReference>
<evidence type="ECO:0000313" key="14">
    <source>
        <dbReference type="EMBL" id="SFN78643.1"/>
    </source>
</evidence>
<dbReference type="Gene3D" id="3.40.50.2300">
    <property type="match status" value="1"/>
</dbReference>
<dbReference type="Proteomes" id="UP000199564">
    <property type="component" value="Unassembled WGS sequence"/>
</dbReference>
<keyword evidence="2" id="KW-1003">Cell membrane</keyword>
<evidence type="ECO:0000259" key="12">
    <source>
        <dbReference type="PROSITE" id="PS50110"/>
    </source>
</evidence>
<dbReference type="EMBL" id="FOVW01000002">
    <property type="protein sequence ID" value="SFN78643.1"/>
    <property type="molecule type" value="Genomic_DNA"/>
</dbReference>
<evidence type="ECO:0000256" key="1">
    <source>
        <dbReference type="ARBA" id="ARBA00004651"/>
    </source>
</evidence>
<reference evidence="15" key="1">
    <citation type="submission" date="2016-10" db="EMBL/GenBank/DDBJ databases">
        <authorList>
            <person name="Varghese N."/>
            <person name="Submissions S."/>
        </authorList>
    </citation>
    <scope>NUCLEOTIDE SEQUENCE [LARGE SCALE GENOMIC DNA]</scope>
    <source>
        <strain evidence="15">DSM 15282</strain>
    </source>
</reference>
<dbReference type="GO" id="GO:0005886">
    <property type="term" value="C:plasma membrane"/>
    <property type="evidence" value="ECO:0007669"/>
    <property type="project" value="UniProtKB-SubCell"/>
</dbReference>
<dbReference type="Pfam" id="PF01627">
    <property type="entry name" value="Hpt"/>
    <property type="match status" value="1"/>
</dbReference>
<dbReference type="RefSeq" id="WP_091649839.1">
    <property type="nucleotide sequence ID" value="NZ_FOVW01000002.1"/>
</dbReference>
<feature type="modified residue" description="Phosphohistidine" evidence="10">
    <location>
        <position position="191"/>
    </location>
</feature>
<evidence type="ECO:0000256" key="4">
    <source>
        <dbReference type="ARBA" id="ARBA00022692"/>
    </source>
</evidence>
<feature type="modified residue" description="4-aspartylphosphate" evidence="11">
    <location>
        <position position="53"/>
    </location>
</feature>
<dbReference type="SUPFAM" id="SSF52172">
    <property type="entry name" value="CheY-like"/>
    <property type="match status" value="1"/>
</dbReference>
<dbReference type="Pfam" id="PF00072">
    <property type="entry name" value="Response_reg"/>
    <property type="match status" value="1"/>
</dbReference>
<comment type="subcellular location">
    <subcellularLocation>
        <location evidence="1">Cell membrane</location>
        <topology evidence="1">Multi-pass membrane protein</topology>
    </subcellularLocation>
</comment>
<gene>
    <name evidence="14" type="ORF">SAMN04488519_10251</name>
</gene>
<dbReference type="GO" id="GO:0004672">
    <property type="term" value="F:protein kinase activity"/>
    <property type="evidence" value="ECO:0007669"/>
    <property type="project" value="UniProtKB-ARBA"/>
</dbReference>
<evidence type="ECO:0000256" key="6">
    <source>
        <dbReference type="ARBA" id="ARBA00022840"/>
    </source>
</evidence>
<evidence type="ECO:0000256" key="3">
    <source>
        <dbReference type="ARBA" id="ARBA00022553"/>
    </source>
</evidence>
<evidence type="ECO:0000256" key="2">
    <source>
        <dbReference type="ARBA" id="ARBA00022475"/>
    </source>
</evidence>
<keyword evidence="9" id="KW-0472">Membrane</keyword>
<keyword evidence="6" id="KW-0067">ATP-binding</keyword>
<dbReference type="PROSITE" id="PS50894">
    <property type="entry name" value="HPT"/>
    <property type="match status" value="1"/>
</dbReference>
<dbReference type="PANTHER" id="PTHR45339">
    <property type="entry name" value="HYBRID SIGNAL TRANSDUCTION HISTIDINE KINASE J"/>
    <property type="match status" value="1"/>
</dbReference>
<accession>A0A1I5BVC7</accession>
<keyword evidence="15" id="KW-1185">Reference proteome</keyword>
<keyword evidence="5" id="KW-0547">Nucleotide-binding</keyword>
<dbReference type="InterPro" id="IPR036641">
    <property type="entry name" value="HPT_dom_sf"/>
</dbReference>
<keyword evidence="7" id="KW-1133">Transmembrane helix</keyword>
<evidence type="ECO:0000313" key="15">
    <source>
        <dbReference type="Proteomes" id="UP000199564"/>
    </source>
</evidence>
<dbReference type="InterPro" id="IPR011006">
    <property type="entry name" value="CheY-like_superfamily"/>
</dbReference>
<dbReference type="STRING" id="226506.SAMN04488519_10251"/>
<dbReference type="PROSITE" id="PS50110">
    <property type="entry name" value="RESPONSE_REGULATORY"/>
    <property type="match status" value="1"/>
</dbReference>
<dbReference type="Gene3D" id="1.20.120.160">
    <property type="entry name" value="HPT domain"/>
    <property type="match status" value="1"/>
</dbReference>
<feature type="domain" description="HPt" evidence="13">
    <location>
        <begin position="152"/>
        <end position="245"/>
    </location>
</feature>
<dbReference type="SMART" id="SM00448">
    <property type="entry name" value="REC"/>
    <property type="match status" value="1"/>
</dbReference>
<proteinExistence type="predicted"/>
<name>A0A1I5BVC7_9BACT</name>
<keyword evidence="8" id="KW-0902">Two-component regulatory system</keyword>
<keyword evidence="3 11" id="KW-0597">Phosphoprotein</keyword>
<sequence length="250" mass="28884">MKSKSILIVDDNDLNRKLFENLISQSWYCETARNGLEALEKLKYQSFDLILMDIQMPELDGISAMKLIRSRELADCPIIAITAYADESDRETFLSQGFDEFMVKPIRPREFLNLIQNTLDSKNLPEEESEEKTLQKNILDREVFEQLTKYNNPEMIKQVYLDFLQECDQLIKKSKIAYESKNLEGLSNSIHILKGNSGTLGANRIFLAAQTLELSGRKGSLEEIPKQLNQLEEEIQSFKQYLNQATIFEL</sequence>
<dbReference type="SUPFAM" id="SSF47226">
    <property type="entry name" value="Histidine-containing phosphotransfer domain, HPT domain"/>
    <property type="match status" value="1"/>
</dbReference>
<dbReference type="InterPro" id="IPR001789">
    <property type="entry name" value="Sig_transdc_resp-reg_receiver"/>
</dbReference>
<protein>
    <submittedName>
        <fullName evidence="14">Hpt domain-containing protein</fullName>
    </submittedName>
</protein>
<dbReference type="GO" id="GO:0005524">
    <property type="term" value="F:ATP binding"/>
    <property type="evidence" value="ECO:0007669"/>
    <property type="project" value="UniProtKB-KW"/>
</dbReference>
<evidence type="ECO:0000256" key="10">
    <source>
        <dbReference type="PROSITE-ProRule" id="PRU00110"/>
    </source>
</evidence>
<evidence type="ECO:0000256" key="8">
    <source>
        <dbReference type="ARBA" id="ARBA00023012"/>
    </source>
</evidence>
<evidence type="ECO:0000256" key="7">
    <source>
        <dbReference type="ARBA" id="ARBA00022989"/>
    </source>
</evidence>
<dbReference type="PANTHER" id="PTHR45339:SF1">
    <property type="entry name" value="HYBRID SIGNAL TRANSDUCTION HISTIDINE KINASE J"/>
    <property type="match status" value="1"/>
</dbReference>
<dbReference type="AlphaFoldDB" id="A0A1I5BVC7"/>
<organism evidence="14 15">
    <name type="scientific">Algoriphagus ornithinivorans</name>
    <dbReference type="NCBI Taxonomy" id="226506"/>
    <lineage>
        <taxon>Bacteria</taxon>
        <taxon>Pseudomonadati</taxon>
        <taxon>Bacteroidota</taxon>
        <taxon>Cytophagia</taxon>
        <taxon>Cytophagales</taxon>
        <taxon>Cyclobacteriaceae</taxon>
        <taxon>Algoriphagus</taxon>
    </lineage>
</organism>
<evidence type="ECO:0000259" key="13">
    <source>
        <dbReference type="PROSITE" id="PS50894"/>
    </source>
</evidence>